<dbReference type="SUPFAM" id="SSF56529">
    <property type="entry name" value="FAH"/>
    <property type="match status" value="1"/>
</dbReference>
<gene>
    <name evidence="3" type="ORF">LZG35_18165</name>
</gene>
<dbReference type="Proteomes" id="UP001107961">
    <property type="component" value="Unassembled WGS sequence"/>
</dbReference>
<dbReference type="EMBL" id="JAJVKT010000026">
    <property type="protein sequence ID" value="MCE7510566.1"/>
    <property type="molecule type" value="Genomic_DNA"/>
</dbReference>
<evidence type="ECO:0000256" key="1">
    <source>
        <dbReference type="ARBA" id="ARBA00022723"/>
    </source>
</evidence>
<comment type="caution">
    <text evidence="3">The sequence shown here is derived from an EMBL/GenBank/DDBJ whole genome shotgun (WGS) entry which is preliminary data.</text>
</comment>
<sequence>MRHAKVEYQGRVRTVTIGPDDLPISDDGAVLDVTALRWLPASGGTMFGVALNYRSLLEARLPEFHQPPYQKPPEKPVLFIKTSNTRNAHQGTVARPQGERLQPGPALGVVIGRRASRVSEQDALDYVRGYTVVNEFSLPEDSYYRPAIKAKCRDGFCALGPWWVDRDDIANPHDLTLTLTVNGVEKQRGSTADLIRPIPRLIAELSEFMTLNEGDVLITGTPPGRVDVSEGDQVDTTIESIGTLRNLIVTDHGGEAKQ</sequence>
<evidence type="ECO:0000313" key="3">
    <source>
        <dbReference type="EMBL" id="MCE7510566.1"/>
    </source>
</evidence>
<dbReference type="GO" id="GO:0046872">
    <property type="term" value="F:metal ion binding"/>
    <property type="evidence" value="ECO:0007669"/>
    <property type="project" value="UniProtKB-KW"/>
</dbReference>
<dbReference type="RefSeq" id="WP_145953605.1">
    <property type="nucleotide sequence ID" value="NZ_CP012331.1"/>
</dbReference>
<organism evidence="3 4">
    <name type="scientific">Alloalcanivorax xenomutans</name>
    <dbReference type="NCBI Taxonomy" id="1094342"/>
    <lineage>
        <taxon>Bacteria</taxon>
        <taxon>Pseudomonadati</taxon>
        <taxon>Pseudomonadota</taxon>
        <taxon>Gammaproteobacteria</taxon>
        <taxon>Oceanospirillales</taxon>
        <taxon>Alcanivoracaceae</taxon>
        <taxon>Alloalcanivorax</taxon>
    </lineage>
</organism>
<dbReference type="GO" id="GO:0018800">
    <property type="term" value="F:5-oxopent-3-ene-1,2,5-tricarboxylate decarboxylase activity"/>
    <property type="evidence" value="ECO:0007669"/>
    <property type="project" value="InterPro"/>
</dbReference>
<dbReference type="Gene3D" id="3.90.850.10">
    <property type="entry name" value="Fumarylacetoacetase-like, C-terminal domain"/>
    <property type="match status" value="1"/>
</dbReference>
<dbReference type="GO" id="GO:0016787">
    <property type="term" value="F:hydrolase activity"/>
    <property type="evidence" value="ECO:0007669"/>
    <property type="project" value="UniProtKB-KW"/>
</dbReference>
<accession>A0A9Q3W7D9</accession>
<dbReference type="Pfam" id="PF01557">
    <property type="entry name" value="FAA_hydrolase"/>
    <property type="match status" value="1"/>
</dbReference>
<proteinExistence type="predicted"/>
<keyword evidence="3" id="KW-0378">Hydrolase</keyword>
<protein>
    <submittedName>
        <fullName evidence="3">Fumarylacetoacetate hydrolase family protein</fullName>
    </submittedName>
</protein>
<reference evidence="3" key="1">
    <citation type="submission" date="2022-01" db="EMBL/GenBank/DDBJ databases">
        <authorList>
            <person name="Karlyshev A.V."/>
            <person name="Jaspars M."/>
        </authorList>
    </citation>
    <scope>NUCLEOTIDE SEQUENCE</scope>
    <source>
        <strain evidence="3">AGSA3-2</strain>
    </source>
</reference>
<keyword evidence="4" id="KW-1185">Reference proteome</keyword>
<dbReference type="NCBIfam" id="TIGR02305">
    <property type="entry name" value="HpaG-N-term"/>
    <property type="match status" value="1"/>
</dbReference>
<dbReference type="InterPro" id="IPR036663">
    <property type="entry name" value="Fumarylacetoacetase_C_sf"/>
</dbReference>
<dbReference type="GO" id="GO:0008704">
    <property type="term" value="F:5-carboxymethyl-2-hydroxymuconate delta-isomerase activity"/>
    <property type="evidence" value="ECO:0007669"/>
    <property type="project" value="InterPro"/>
</dbReference>
<dbReference type="InterPro" id="IPR011234">
    <property type="entry name" value="Fumarylacetoacetase-like_C"/>
</dbReference>
<name>A0A9Q3W7D9_9GAMM</name>
<feature type="domain" description="Fumarylacetoacetase-like C-terminal" evidence="2">
    <location>
        <begin position="46"/>
        <end position="248"/>
    </location>
</feature>
<dbReference type="AlphaFoldDB" id="A0A9Q3W7D9"/>
<dbReference type="PANTHER" id="PTHR11820">
    <property type="entry name" value="ACYLPYRUVASE"/>
    <property type="match status" value="1"/>
</dbReference>
<evidence type="ECO:0000259" key="2">
    <source>
        <dbReference type="Pfam" id="PF01557"/>
    </source>
</evidence>
<dbReference type="InterPro" id="IPR012686">
    <property type="entry name" value="HPA_isomer/decarb_N"/>
</dbReference>
<evidence type="ECO:0000313" key="4">
    <source>
        <dbReference type="Proteomes" id="UP001107961"/>
    </source>
</evidence>
<keyword evidence="1" id="KW-0479">Metal-binding</keyword>
<dbReference type="PANTHER" id="PTHR11820:SF114">
    <property type="entry name" value="4-HYDROXYPHENYLACETATE CATABOLISM PROTEIN"/>
    <property type="match status" value="1"/>
</dbReference>